<comment type="caution">
    <text evidence="2">The sequence shown here is derived from an EMBL/GenBank/DDBJ whole genome shotgun (WGS) entry which is preliminary data.</text>
</comment>
<feature type="domain" description="LysM" evidence="1">
    <location>
        <begin position="489"/>
        <end position="532"/>
    </location>
</feature>
<accession>A0A414LNS5</accession>
<dbReference type="Pfam" id="PF01476">
    <property type="entry name" value="LysM"/>
    <property type="match status" value="1"/>
</dbReference>
<dbReference type="Gene3D" id="3.10.350.10">
    <property type="entry name" value="LysM domain"/>
    <property type="match status" value="1"/>
</dbReference>
<organism evidence="2 3">
    <name type="scientific">Roseburia inulinivorans</name>
    <dbReference type="NCBI Taxonomy" id="360807"/>
    <lineage>
        <taxon>Bacteria</taxon>
        <taxon>Bacillati</taxon>
        <taxon>Bacillota</taxon>
        <taxon>Clostridia</taxon>
        <taxon>Lachnospirales</taxon>
        <taxon>Lachnospiraceae</taxon>
        <taxon>Roseburia</taxon>
    </lineage>
</organism>
<dbReference type="InterPro" id="IPR036779">
    <property type="entry name" value="LysM_dom_sf"/>
</dbReference>
<evidence type="ECO:0000313" key="2">
    <source>
        <dbReference type="EMBL" id="RHE96284.1"/>
    </source>
</evidence>
<sequence length="543" mass="61924">MQLNKIKLHSCTTFASAQSQITLDDDYNVPDYRPDIVKVLKEKGELHFDEVKAAAGAAWLKGRLVFRVLYRSDQENGKISCLKGEIPFQEKLNMDGVQEYDVIQASGEIEDLTIGVIHSRKISVRAVILLKTEEPREKEEELCVGAEADDGCEKRYRNTDILQLVCRKRDQCRQKSEITLPSSKPNVQEILWKSLEIRNLETKAGQDGVKLSGEVLVSVLYQEEEETDRIQWYETVIPLDCGVECDAGAEADIIYKVKAEPASMELEVKPDYDGEERVLVLELVMNLDIRIWKEQEISMLEDIYSLKKEIIPVRTGVTLQHISVKNDSQCRLTEQMELAESQEKILQICSCEGTVHLENTELTGQGVRAEGILVTELLYITTDDQMPIGSAREIYPFEQFIEIPQQTVRTERNKPEGPETLEQKNKLQTELDCRISQLSAVMLDQDHVEIKAVIGLNLLAFEQEQIDNITDTCEEPLDMEQLQKRPGLVGYIAKDGDSLWSIAKENHTTVEDILRDNHRTDEDLRRGEKILIVKKVELNSYES</sequence>
<evidence type="ECO:0000259" key="1">
    <source>
        <dbReference type="PROSITE" id="PS51782"/>
    </source>
</evidence>
<dbReference type="RefSeq" id="WP_118587744.1">
    <property type="nucleotide sequence ID" value="NZ_JBBNFR010000034.1"/>
</dbReference>
<name>A0A414LNS5_9FIRM</name>
<proteinExistence type="predicted"/>
<gene>
    <name evidence="2" type="ORF">DW707_11750</name>
</gene>
<dbReference type="AlphaFoldDB" id="A0A414LNS5"/>
<dbReference type="InterPro" id="IPR024300">
    <property type="entry name" value="SipL_SPOCS_dom"/>
</dbReference>
<dbReference type="Proteomes" id="UP000286271">
    <property type="component" value="Unassembled WGS sequence"/>
</dbReference>
<protein>
    <submittedName>
        <fullName evidence="2">DUF3794 domain-containing protein</fullName>
    </submittedName>
</protein>
<dbReference type="SUPFAM" id="SSF54106">
    <property type="entry name" value="LysM domain"/>
    <property type="match status" value="1"/>
</dbReference>
<evidence type="ECO:0000313" key="3">
    <source>
        <dbReference type="Proteomes" id="UP000286271"/>
    </source>
</evidence>
<dbReference type="SMART" id="SM00257">
    <property type="entry name" value="LysM"/>
    <property type="match status" value="1"/>
</dbReference>
<dbReference type="PROSITE" id="PS51782">
    <property type="entry name" value="LYSM"/>
    <property type="match status" value="1"/>
</dbReference>
<dbReference type="Pfam" id="PF12673">
    <property type="entry name" value="SipL"/>
    <property type="match status" value="3"/>
</dbReference>
<dbReference type="EMBL" id="QSKW01000019">
    <property type="protein sequence ID" value="RHE96284.1"/>
    <property type="molecule type" value="Genomic_DNA"/>
</dbReference>
<dbReference type="InterPro" id="IPR018392">
    <property type="entry name" value="LysM"/>
</dbReference>
<reference evidence="2 3" key="1">
    <citation type="submission" date="2018-08" db="EMBL/GenBank/DDBJ databases">
        <title>A genome reference for cultivated species of the human gut microbiota.</title>
        <authorList>
            <person name="Zou Y."/>
            <person name="Xue W."/>
            <person name="Luo G."/>
        </authorList>
    </citation>
    <scope>NUCLEOTIDE SEQUENCE [LARGE SCALE GENOMIC DNA]</scope>
    <source>
        <strain evidence="2 3">AM27-11</strain>
    </source>
</reference>
<dbReference type="CDD" id="cd00118">
    <property type="entry name" value="LysM"/>
    <property type="match status" value="1"/>
</dbReference>